<dbReference type="Pfam" id="PF00931">
    <property type="entry name" value="NB-ARC"/>
    <property type="match status" value="1"/>
</dbReference>
<feature type="coiled-coil region" evidence="11">
    <location>
        <begin position="458"/>
        <end position="492"/>
    </location>
</feature>
<dbReference type="PRINTS" id="PR00364">
    <property type="entry name" value="DISEASERSIST"/>
</dbReference>
<dbReference type="Gene3D" id="3.40.50.300">
    <property type="entry name" value="P-loop containing nucleotide triphosphate hydrolases"/>
    <property type="match status" value="1"/>
</dbReference>
<dbReference type="GO" id="GO:0005524">
    <property type="term" value="F:ATP binding"/>
    <property type="evidence" value="ECO:0007669"/>
    <property type="project" value="UniProtKB-KW"/>
</dbReference>
<dbReference type="InterPro" id="IPR044974">
    <property type="entry name" value="Disease_R_plants"/>
</dbReference>
<dbReference type="InterPro" id="IPR036388">
    <property type="entry name" value="WH-like_DNA-bd_sf"/>
</dbReference>
<dbReference type="GeneID" id="113698368"/>
<reference evidence="16" key="2">
    <citation type="submission" date="2025-08" db="UniProtKB">
        <authorList>
            <consortium name="RefSeq"/>
        </authorList>
    </citation>
    <scope>IDENTIFICATION</scope>
    <source>
        <tissue evidence="16">Leaves</tissue>
    </source>
</reference>
<evidence type="ECO:0000259" key="14">
    <source>
        <dbReference type="Pfam" id="PF23598"/>
    </source>
</evidence>
<dbReference type="Pfam" id="PF23559">
    <property type="entry name" value="WHD_DRP"/>
    <property type="match status" value="1"/>
</dbReference>
<dbReference type="InterPro" id="IPR002182">
    <property type="entry name" value="NB-ARC"/>
</dbReference>
<dbReference type="SUPFAM" id="SSF52540">
    <property type="entry name" value="P-loop containing nucleoside triphosphate hydrolases"/>
    <property type="match status" value="1"/>
</dbReference>
<keyword evidence="8" id="KW-0547">Nucleotide-binding</keyword>
<gene>
    <name evidence="16" type="primary">LOC113698368</name>
</gene>
<dbReference type="RefSeq" id="XP_027073962.1">
    <property type="nucleotide sequence ID" value="XM_027218161.2"/>
</dbReference>
<evidence type="ECO:0000259" key="12">
    <source>
        <dbReference type="Pfam" id="PF00931"/>
    </source>
</evidence>
<comment type="similarity">
    <text evidence="3">Belongs to the disease resistance NB-LRR family.</text>
</comment>
<dbReference type="FunFam" id="3.40.50.300:FF:001091">
    <property type="entry name" value="Probable disease resistance protein At1g61300"/>
    <property type="match status" value="1"/>
</dbReference>
<feature type="domain" description="NB-ARC" evidence="12">
    <location>
        <begin position="579"/>
        <end position="750"/>
    </location>
</feature>
<evidence type="ECO:0000313" key="15">
    <source>
        <dbReference type="Proteomes" id="UP001652660"/>
    </source>
</evidence>
<evidence type="ECO:0000256" key="6">
    <source>
        <dbReference type="ARBA" id="ARBA00022667"/>
    </source>
</evidence>
<keyword evidence="6" id="KW-0381">Hypersensitive response</keyword>
<dbReference type="GO" id="GO:0043531">
    <property type="term" value="F:ADP binding"/>
    <property type="evidence" value="ECO:0007669"/>
    <property type="project" value="InterPro"/>
</dbReference>
<evidence type="ECO:0000256" key="11">
    <source>
        <dbReference type="SAM" id="Coils"/>
    </source>
</evidence>
<evidence type="ECO:0000256" key="4">
    <source>
        <dbReference type="ARBA" id="ARBA00022490"/>
    </source>
</evidence>
<accession>A0A6P6T7M7</accession>
<dbReference type="Gene3D" id="1.10.10.10">
    <property type="entry name" value="Winged helix-like DNA-binding domain superfamily/Winged helix DNA-binding domain"/>
    <property type="match status" value="1"/>
</dbReference>
<dbReference type="InterPro" id="IPR055414">
    <property type="entry name" value="LRR_R13L4/SHOC2-like"/>
</dbReference>
<dbReference type="Proteomes" id="UP001652660">
    <property type="component" value="Chromosome 7c"/>
</dbReference>
<dbReference type="Gene3D" id="1.10.8.430">
    <property type="entry name" value="Helical domain of apoptotic protease-activating factors"/>
    <property type="match status" value="1"/>
</dbReference>
<evidence type="ECO:0000256" key="8">
    <source>
        <dbReference type="ARBA" id="ARBA00022741"/>
    </source>
</evidence>
<keyword evidence="4" id="KW-0963">Cytoplasm</keyword>
<keyword evidence="7" id="KW-0677">Repeat</keyword>
<protein>
    <submittedName>
        <fullName evidence="16">Late blight resistance protein R1-A-like isoform X1</fullName>
    </submittedName>
</protein>
<name>A0A6P6T7M7_COFAR</name>
<evidence type="ECO:0000259" key="13">
    <source>
        <dbReference type="Pfam" id="PF23559"/>
    </source>
</evidence>
<keyword evidence="15" id="KW-1185">Reference proteome</keyword>
<evidence type="ECO:0000256" key="7">
    <source>
        <dbReference type="ARBA" id="ARBA00022737"/>
    </source>
</evidence>
<dbReference type="FunFam" id="1.10.10.10:FF:000322">
    <property type="entry name" value="Probable disease resistance protein At1g63360"/>
    <property type="match status" value="1"/>
</dbReference>
<feature type="domain" description="Disease resistance R13L4/SHOC-2-like LRR" evidence="14">
    <location>
        <begin position="979"/>
        <end position="1116"/>
    </location>
</feature>
<dbReference type="InterPro" id="IPR032675">
    <property type="entry name" value="LRR_dom_sf"/>
</dbReference>
<dbReference type="InterPro" id="IPR058922">
    <property type="entry name" value="WHD_DRP"/>
</dbReference>
<dbReference type="GO" id="GO:0005737">
    <property type="term" value="C:cytoplasm"/>
    <property type="evidence" value="ECO:0007669"/>
    <property type="project" value="UniProtKB-SubCell"/>
</dbReference>
<proteinExistence type="inferred from homology"/>
<dbReference type="GO" id="GO:0051607">
    <property type="term" value="P:defense response to virus"/>
    <property type="evidence" value="ECO:0007669"/>
    <property type="project" value="UniProtKB-ARBA"/>
</dbReference>
<evidence type="ECO:0000256" key="10">
    <source>
        <dbReference type="ARBA" id="ARBA00022840"/>
    </source>
</evidence>
<evidence type="ECO:0000256" key="3">
    <source>
        <dbReference type="ARBA" id="ARBA00008894"/>
    </source>
</evidence>
<sequence>MVIPSCSNSRCPCCSNFCLDDHLQSHHISSSTSTSCFDFALDDYLQSHHISSSTGTSCFDLVLDFLTELEKCDPFADLFLEYPKKQVRLLKTIFLYVKNCRRKGNHKALLEHDQEDTGNIMSESLRRNIICFSIQDVVVKMFHDLYSAYLLYKKIVSPNFGIIIGALTRSEGNIKMFLETDIKKSCAIIFFDCYSPEDPQLLMDLIESLSDSLEELLCEWRLWDTISCQLKLLRNLIGLATMQGFEHTQLANLSTYTAVMAGRLISVCRFGRHEIQVLDQINLLDLQVRETCIHVLTASKKQPRSSYALALKENEDLGVVQFIGSLHDYLYDLLESYASFQAQVKDQMLKLHRGIKYLSILLKQKEKLRDEIQDLIGVMVCDAGILIFSLSINEIKEGLPKETDLGLFHLHKVLKYLVAEVAHNYQLTSPYSSFNYPRSNELGCMEFFLENLKELARCDDANDSIVFLQDRIQRIEKDLEFLRHVLVNIKEQRYQNGKLQAFWSQVMEATYKAELLIDTTLVGDKCEDSLDVVARDINLLKIEALEIQNGQIQRVNKTSIHIPSQLIAAIHHEDLVGLDDKVKSIIDRLRSGSKQLDFVPIVGMPGLGKTTLAKKVYIADSVMSHFHVRCWCCVSQMYSMHSLLVQLLCSISSENPDKYLKKNENDLAENLRQVLLRRRYLLVLDDLWDVEAWNLLEKSLPNNANGSRILFTSRLQNLSSQFRPDSKSYHLCPLTDEESWTLLQKKLFFKEGCPPTLSEVGFQIAKTCRGLPLTVVLVGGILATTTQDRWEEVAKCLNFIVLDNKGCKKTLELSYSHLPDYLKPCLLYFAAFQEDEVINVRRLLWLWIAEGLVQQAKGKSLEESAYDYLMALISRSLVVVTKQRTMGGAKACQLHDLVHEYCVEKAKEESFVCVIHILKDSFSLAGLSNHYRVRAHNTGELKIWELMLIFPNLRSLLLSGLVGNYYLTEKEELGTLLPKLLRVLDLGRYNYVPMEVASLVHLRYLVLHGTRSIPSAIENLSRLETLIVEHPFDQIELPNTIWNLKRLSYLCTTDRTRGFIFPAENLEVSPNLVHLDTLNLTIIEPFSQSLQKILAKLPTIRRLKCSCKRSQPARRLTFATRSSKEILEFDCMRRLESLHLIELKGYEFKFPLNLKKLTFIFNYQPWSEISTIGKLPNLEVLKLRSESFVGEEWVMKEGEFPKLRFLELSWLSIRNWTATSDNFCHLEKLVVCNCLKLEEVPACLAECLTLEMIEVKWCRESVANSVRQIQQEQMDSGNEVLKIIIKNCHETNCSEAEEISSNCSEAEEICSEREFILSHYT</sequence>
<evidence type="ECO:0000256" key="9">
    <source>
        <dbReference type="ARBA" id="ARBA00022821"/>
    </source>
</evidence>
<dbReference type="InterPro" id="IPR027417">
    <property type="entry name" value="P-loop_NTPase"/>
</dbReference>
<dbReference type="PANTHER" id="PTHR23155:SF1152">
    <property type="entry name" value="AAA+ ATPASE DOMAIN-CONTAINING PROTEIN"/>
    <property type="match status" value="1"/>
</dbReference>
<evidence type="ECO:0000256" key="1">
    <source>
        <dbReference type="ARBA" id="ARBA00002074"/>
    </source>
</evidence>
<dbReference type="PANTHER" id="PTHR23155">
    <property type="entry name" value="DISEASE RESISTANCE PROTEIN RP"/>
    <property type="match status" value="1"/>
</dbReference>
<comment type="function">
    <text evidence="1">Confers resistance to late blight (Phytophthora infestans) races carrying the avirulence gene Avr1. Resistance proteins guard the plant against pathogens that contain an appropriate avirulence protein via an indirect interaction with this avirulence protein. That triggers a defense system including the hypersensitive response, which restricts the pathogen growth.</text>
</comment>
<dbReference type="Gene3D" id="3.80.10.10">
    <property type="entry name" value="Ribonuclease Inhibitor"/>
    <property type="match status" value="1"/>
</dbReference>
<dbReference type="GO" id="GO:0009626">
    <property type="term" value="P:plant-type hypersensitive response"/>
    <property type="evidence" value="ECO:0007669"/>
    <property type="project" value="UniProtKB-KW"/>
</dbReference>
<evidence type="ECO:0000256" key="2">
    <source>
        <dbReference type="ARBA" id="ARBA00004496"/>
    </source>
</evidence>
<comment type="subcellular location">
    <subcellularLocation>
        <location evidence="2">Cytoplasm</location>
    </subcellularLocation>
</comment>
<dbReference type="Pfam" id="PF23598">
    <property type="entry name" value="LRR_14"/>
    <property type="match status" value="1"/>
</dbReference>
<keyword evidence="9" id="KW-0611">Plant defense</keyword>
<keyword evidence="10" id="KW-0067">ATP-binding</keyword>
<reference evidence="15" key="1">
    <citation type="journal article" date="2025" name="Foods">
        <title>Unveiling the Microbial Signatures of Arabica Coffee Cherries: Insights into Ripeness Specific Diversity, Functional Traits, and Implications for Quality and Safety.</title>
        <authorList>
            <consortium name="RefSeq"/>
            <person name="Tenea G.N."/>
            <person name="Cifuentes V."/>
            <person name="Reyes P."/>
            <person name="Cevallos-Vallejos M."/>
        </authorList>
    </citation>
    <scope>NUCLEOTIDE SEQUENCE [LARGE SCALE GENOMIC DNA]</scope>
</reference>
<dbReference type="InterPro" id="IPR042197">
    <property type="entry name" value="Apaf_helical"/>
</dbReference>
<keyword evidence="11" id="KW-0175">Coiled coil</keyword>
<organism evidence="15 16">
    <name type="scientific">Coffea arabica</name>
    <name type="common">Arabian coffee</name>
    <dbReference type="NCBI Taxonomy" id="13443"/>
    <lineage>
        <taxon>Eukaryota</taxon>
        <taxon>Viridiplantae</taxon>
        <taxon>Streptophyta</taxon>
        <taxon>Embryophyta</taxon>
        <taxon>Tracheophyta</taxon>
        <taxon>Spermatophyta</taxon>
        <taxon>Magnoliopsida</taxon>
        <taxon>eudicotyledons</taxon>
        <taxon>Gunneridae</taxon>
        <taxon>Pentapetalae</taxon>
        <taxon>asterids</taxon>
        <taxon>lamiids</taxon>
        <taxon>Gentianales</taxon>
        <taxon>Rubiaceae</taxon>
        <taxon>Ixoroideae</taxon>
        <taxon>Gardenieae complex</taxon>
        <taxon>Bertiereae - Coffeeae clade</taxon>
        <taxon>Coffeeae</taxon>
        <taxon>Coffea</taxon>
    </lineage>
</organism>
<evidence type="ECO:0000256" key="5">
    <source>
        <dbReference type="ARBA" id="ARBA00022614"/>
    </source>
</evidence>
<evidence type="ECO:0000313" key="16">
    <source>
        <dbReference type="RefSeq" id="XP_027073962.1"/>
    </source>
</evidence>
<feature type="domain" description="Disease resistance protein winged helix" evidence="13">
    <location>
        <begin position="832"/>
        <end position="900"/>
    </location>
</feature>
<keyword evidence="5" id="KW-0433">Leucine-rich repeat</keyword>
<dbReference type="SUPFAM" id="SSF52058">
    <property type="entry name" value="L domain-like"/>
    <property type="match status" value="1"/>
</dbReference>